<dbReference type="CDD" id="cd02440">
    <property type="entry name" value="AdoMet_MTases"/>
    <property type="match status" value="1"/>
</dbReference>
<comment type="caution">
    <text evidence="2">The sequence shown here is derived from an EMBL/GenBank/DDBJ whole genome shotgun (WGS) entry which is preliminary data.</text>
</comment>
<feature type="domain" description="Methyltransferase" evidence="1">
    <location>
        <begin position="56"/>
        <end position="173"/>
    </location>
</feature>
<dbReference type="Gene3D" id="3.40.50.150">
    <property type="entry name" value="Vaccinia Virus protein VP39"/>
    <property type="match status" value="1"/>
</dbReference>
<dbReference type="PANTHER" id="PTHR43464:SF91">
    <property type="entry name" value="SLL0487 PROTEIN"/>
    <property type="match status" value="1"/>
</dbReference>
<dbReference type="PANTHER" id="PTHR43464">
    <property type="entry name" value="METHYLTRANSFERASE"/>
    <property type="match status" value="1"/>
</dbReference>
<keyword evidence="2" id="KW-0808">Transferase</keyword>
<protein>
    <submittedName>
        <fullName evidence="2">Methyltransferase domain-containing protein</fullName>
    </submittedName>
</protein>
<keyword evidence="2" id="KW-0489">Methyltransferase</keyword>
<dbReference type="RefSeq" id="WP_323271957.1">
    <property type="nucleotide sequence ID" value="NZ_JAYGHT010000007.1"/>
</dbReference>
<evidence type="ECO:0000313" key="2">
    <source>
        <dbReference type="EMBL" id="MEA5518144.1"/>
    </source>
</evidence>
<dbReference type="Proteomes" id="UP001301728">
    <property type="component" value="Unassembled WGS sequence"/>
</dbReference>
<evidence type="ECO:0000313" key="3">
    <source>
        <dbReference type="Proteomes" id="UP001301728"/>
    </source>
</evidence>
<dbReference type="InterPro" id="IPR025714">
    <property type="entry name" value="Methyltranfer_dom"/>
</dbReference>
<accession>A0ABU5TTD4</accession>
<dbReference type="EMBL" id="JAYGHT010000007">
    <property type="protein sequence ID" value="MEA5518144.1"/>
    <property type="molecule type" value="Genomic_DNA"/>
</dbReference>
<dbReference type="GO" id="GO:0008168">
    <property type="term" value="F:methyltransferase activity"/>
    <property type="evidence" value="ECO:0007669"/>
    <property type="project" value="UniProtKB-KW"/>
</dbReference>
<gene>
    <name evidence="2" type="ORF">VB854_04180</name>
</gene>
<reference evidence="2 3" key="1">
    <citation type="submission" date="2023-12" db="EMBL/GenBank/DDBJ databases">
        <title>Baltic Sea Cyanobacteria.</title>
        <authorList>
            <person name="Delbaje E."/>
            <person name="Fewer D.P."/>
            <person name="Shishido T.K."/>
        </authorList>
    </citation>
    <scope>NUCLEOTIDE SEQUENCE [LARGE SCALE GENOMIC DNA]</scope>
    <source>
        <strain evidence="2 3">CCNP 1315</strain>
    </source>
</reference>
<organism evidence="2 3">
    <name type="scientific">Limnoraphis robusta CCNP1315</name>
    <dbReference type="NCBI Taxonomy" id="3110306"/>
    <lineage>
        <taxon>Bacteria</taxon>
        <taxon>Bacillati</taxon>
        <taxon>Cyanobacteriota</taxon>
        <taxon>Cyanophyceae</taxon>
        <taxon>Oscillatoriophycideae</taxon>
        <taxon>Oscillatoriales</taxon>
        <taxon>Sirenicapillariaceae</taxon>
        <taxon>Limnoraphis</taxon>
    </lineage>
</organism>
<evidence type="ECO:0000259" key="1">
    <source>
        <dbReference type="Pfam" id="PF13847"/>
    </source>
</evidence>
<dbReference type="GO" id="GO:0032259">
    <property type="term" value="P:methylation"/>
    <property type="evidence" value="ECO:0007669"/>
    <property type="project" value="UniProtKB-KW"/>
</dbReference>
<keyword evidence="3" id="KW-1185">Reference proteome</keyword>
<dbReference type="Pfam" id="PF13847">
    <property type="entry name" value="Methyltransf_31"/>
    <property type="match status" value="1"/>
</dbReference>
<dbReference type="InterPro" id="IPR029063">
    <property type="entry name" value="SAM-dependent_MTases_sf"/>
</dbReference>
<name>A0ABU5TTD4_9CYAN</name>
<sequence length="441" mass="50741">MEQKNPELVEKIRQQFESAPYPKIPLEKSPKESYEILYIHNLVTSYYLRNQKVINTEGKVILDAGCGSGYKSLVLAEANPGAKIVGIDLSAKSVDLAQKRLEHYGFTNCEFHAIPIENLPELGLEFDYINADEVLYLLPDIVEGLKAMKAVLKPEGIIRTNLHSSFQRAVYFRAQELFKFMGLMDESPGEMEIEVVRETMEALHDQVLIKAQTWSQRMKDSEESMLANVLLMGDKGSTIPELFAALREAELEFISMVNWRYWDITGLFKEPDNLPAFLAMSFPELSTEDQLHLFELLNPVHRLLDFWCGHPDAAHPVEPVSEWSDRDWNRVTVHLHPQLRHSKAKEDLIQSVQTRRPFEISKYVRIPTMVPLHQESDVVACLLPLWDEPQPFLSLVERWQKIRTVDPITLEPVSQQTAFEQVKELLSDLDPFLYVLLERSA</sequence>
<proteinExistence type="predicted"/>
<dbReference type="SUPFAM" id="SSF53335">
    <property type="entry name" value="S-adenosyl-L-methionine-dependent methyltransferases"/>
    <property type="match status" value="1"/>
</dbReference>